<dbReference type="EMBL" id="BOMI01000077">
    <property type="protein sequence ID" value="GID75365.1"/>
    <property type="molecule type" value="Genomic_DNA"/>
</dbReference>
<dbReference type="NCBIfam" id="TIGR02937">
    <property type="entry name" value="sigma70-ECF"/>
    <property type="match status" value="1"/>
</dbReference>
<evidence type="ECO:0000256" key="4">
    <source>
        <dbReference type="ARBA" id="ARBA00023125"/>
    </source>
</evidence>
<dbReference type="Proteomes" id="UP000609879">
    <property type="component" value="Unassembled WGS sequence"/>
</dbReference>
<evidence type="ECO:0000256" key="3">
    <source>
        <dbReference type="ARBA" id="ARBA00023082"/>
    </source>
</evidence>
<reference evidence="8 9" key="1">
    <citation type="submission" date="2021-01" db="EMBL/GenBank/DDBJ databases">
        <title>Whole genome shotgun sequence of Actinoplanes deccanensis NBRC 13994.</title>
        <authorList>
            <person name="Komaki H."/>
            <person name="Tamura T."/>
        </authorList>
    </citation>
    <scope>NUCLEOTIDE SEQUENCE [LARGE SCALE GENOMIC DNA]</scope>
    <source>
        <strain evidence="8 9">NBRC 13994</strain>
    </source>
</reference>
<evidence type="ECO:0000256" key="1">
    <source>
        <dbReference type="ARBA" id="ARBA00010641"/>
    </source>
</evidence>
<gene>
    <name evidence="8" type="ORF">Ade02nite_40060</name>
</gene>
<keyword evidence="4" id="KW-0238">DNA-binding</keyword>
<dbReference type="Gene3D" id="1.10.1740.10">
    <property type="match status" value="1"/>
</dbReference>
<keyword evidence="5" id="KW-0804">Transcription</keyword>
<feature type="domain" description="RNA polymerase sigma factor 70 region 4 type 2" evidence="7">
    <location>
        <begin position="133"/>
        <end position="178"/>
    </location>
</feature>
<dbReference type="PANTHER" id="PTHR43133:SF8">
    <property type="entry name" value="RNA POLYMERASE SIGMA FACTOR HI_1459-RELATED"/>
    <property type="match status" value="1"/>
</dbReference>
<evidence type="ECO:0000259" key="7">
    <source>
        <dbReference type="Pfam" id="PF08281"/>
    </source>
</evidence>
<dbReference type="SUPFAM" id="SSF88659">
    <property type="entry name" value="Sigma3 and sigma4 domains of RNA polymerase sigma factors"/>
    <property type="match status" value="1"/>
</dbReference>
<evidence type="ECO:0000256" key="6">
    <source>
        <dbReference type="SAM" id="MobiDB-lite"/>
    </source>
</evidence>
<protein>
    <recommendedName>
        <fullName evidence="7">RNA polymerase sigma factor 70 region 4 type 2 domain-containing protein</fullName>
    </recommendedName>
</protein>
<name>A0ABQ3Y5X0_9ACTN</name>
<evidence type="ECO:0000313" key="8">
    <source>
        <dbReference type="EMBL" id="GID75365.1"/>
    </source>
</evidence>
<dbReference type="Pfam" id="PF08281">
    <property type="entry name" value="Sigma70_r4_2"/>
    <property type="match status" value="1"/>
</dbReference>
<dbReference type="SUPFAM" id="SSF88946">
    <property type="entry name" value="Sigma2 domain of RNA polymerase sigma factors"/>
    <property type="match status" value="1"/>
</dbReference>
<accession>A0ABQ3Y5X0</accession>
<comment type="caution">
    <text evidence="8">The sequence shown here is derived from an EMBL/GenBank/DDBJ whole genome shotgun (WGS) entry which is preliminary data.</text>
</comment>
<evidence type="ECO:0000256" key="5">
    <source>
        <dbReference type="ARBA" id="ARBA00023163"/>
    </source>
</evidence>
<evidence type="ECO:0000313" key="9">
    <source>
        <dbReference type="Proteomes" id="UP000609879"/>
    </source>
</evidence>
<dbReference type="InterPro" id="IPR013325">
    <property type="entry name" value="RNA_pol_sigma_r2"/>
</dbReference>
<dbReference type="InterPro" id="IPR013324">
    <property type="entry name" value="RNA_pol_sigma_r3/r4-like"/>
</dbReference>
<keyword evidence="9" id="KW-1185">Reference proteome</keyword>
<keyword evidence="3" id="KW-0731">Sigma factor</keyword>
<dbReference type="PANTHER" id="PTHR43133">
    <property type="entry name" value="RNA POLYMERASE ECF-TYPE SIGMA FACTO"/>
    <property type="match status" value="1"/>
</dbReference>
<sequence length="294" mass="32382">MAASRTPEGRADRNTDAVVGGSPAGAPTTAMSFEDFFEREYRTVLKTVLYAGAQLVEAEEAAAEAMADAFRRWDAISSPKAWVRTAAIRHFIKYSSRRRAEIRLLAAWTPPWQSTDSEAEHNAVEERDFVVFLLAKLPPAQREVFELVVEGLTPSEIAGQLGKTSSAVRANLMLARRQVQQHLCAADDRVHLSYDVARGSQRINRSVSVRADRDCADLELLVVGSAGRTKPERATDGDLLERVSGLSLVAGRARSFEVALPKRDPCSPYLLRCFVEPRDRVAVVDPPLPRLLAA</sequence>
<proteinExistence type="inferred from homology"/>
<feature type="region of interest" description="Disordered" evidence="6">
    <location>
        <begin position="1"/>
        <end position="24"/>
    </location>
</feature>
<dbReference type="InterPro" id="IPR013249">
    <property type="entry name" value="RNA_pol_sigma70_r4_t2"/>
</dbReference>
<evidence type="ECO:0000256" key="2">
    <source>
        <dbReference type="ARBA" id="ARBA00023015"/>
    </source>
</evidence>
<organism evidence="8 9">
    <name type="scientific">Paractinoplanes deccanensis</name>
    <dbReference type="NCBI Taxonomy" id="113561"/>
    <lineage>
        <taxon>Bacteria</taxon>
        <taxon>Bacillati</taxon>
        <taxon>Actinomycetota</taxon>
        <taxon>Actinomycetes</taxon>
        <taxon>Micromonosporales</taxon>
        <taxon>Micromonosporaceae</taxon>
        <taxon>Paractinoplanes</taxon>
    </lineage>
</organism>
<keyword evidence="2" id="KW-0805">Transcription regulation</keyword>
<dbReference type="InterPro" id="IPR014284">
    <property type="entry name" value="RNA_pol_sigma-70_dom"/>
</dbReference>
<dbReference type="Gene3D" id="1.10.10.10">
    <property type="entry name" value="Winged helix-like DNA-binding domain superfamily/Winged helix DNA-binding domain"/>
    <property type="match status" value="1"/>
</dbReference>
<dbReference type="InterPro" id="IPR039425">
    <property type="entry name" value="RNA_pol_sigma-70-like"/>
</dbReference>
<dbReference type="InterPro" id="IPR036388">
    <property type="entry name" value="WH-like_DNA-bd_sf"/>
</dbReference>
<comment type="similarity">
    <text evidence="1">Belongs to the sigma-70 factor family. ECF subfamily.</text>
</comment>